<keyword evidence="8" id="KW-0547">Nucleotide-binding</keyword>
<reference evidence="17" key="1">
    <citation type="submission" date="2019-09" db="EMBL/GenBank/DDBJ databases">
        <title>Mumia zhuanghuii sp. nov. isolated from the intestinal contents of plateau pika (Ochotona curzoniae) in the Qinghai-Tibet plateau of China.</title>
        <authorList>
            <person name="Tian Z."/>
        </authorList>
    </citation>
    <scope>NUCLEOTIDE SEQUENCE [LARGE SCALE GENOMIC DNA]</scope>
    <source>
        <strain evidence="17">DSM 25564</strain>
    </source>
</reference>
<keyword evidence="7 13" id="KW-0812">Transmembrane</keyword>
<evidence type="ECO:0000256" key="11">
    <source>
        <dbReference type="ARBA" id="ARBA00022989"/>
    </source>
</evidence>
<dbReference type="InterPro" id="IPR000515">
    <property type="entry name" value="MetI-like"/>
</dbReference>
<dbReference type="InterPro" id="IPR017871">
    <property type="entry name" value="ABC_transporter-like_CS"/>
</dbReference>
<evidence type="ECO:0000256" key="5">
    <source>
        <dbReference type="ARBA" id="ARBA00022475"/>
    </source>
</evidence>
<feature type="transmembrane region" description="Helical" evidence="13">
    <location>
        <begin position="157"/>
        <end position="177"/>
    </location>
</feature>
<gene>
    <name evidence="16" type="ORF">F6B42_03755</name>
</gene>
<evidence type="ECO:0000256" key="2">
    <source>
        <dbReference type="ARBA" id="ARBA00004202"/>
    </source>
</evidence>
<feature type="transmembrane region" description="Helical" evidence="13">
    <location>
        <begin position="33"/>
        <end position="55"/>
    </location>
</feature>
<feature type="domain" description="ABC transporter" evidence="14">
    <location>
        <begin position="355"/>
        <end position="606"/>
    </location>
</feature>
<evidence type="ECO:0000256" key="1">
    <source>
        <dbReference type="ARBA" id="ARBA00004141"/>
    </source>
</evidence>
<feature type="domain" description="ABC transmembrane type-1" evidence="15">
    <location>
        <begin position="94"/>
        <end position="282"/>
    </location>
</feature>
<evidence type="ECO:0000256" key="3">
    <source>
        <dbReference type="ARBA" id="ARBA00005417"/>
    </source>
</evidence>
<dbReference type="InterPro" id="IPR027417">
    <property type="entry name" value="P-loop_NTPase"/>
</dbReference>
<dbReference type="SUPFAM" id="SSF52540">
    <property type="entry name" value="P-loop containing nucleoside triphosphate hydrolases"/>
    <property type="match status" value="1"/>
</dbReference>
<dbReference type="InterPro" id="IPR013563">
    <property type="entry name" value="Oligopep_ABC_C"/>
</dbReference>
<keyword evidence="12 13" id="KW-0472">Membrane</keyword>
<dbReference type="Proteomes" id="UP000327039">
    <property type="component" value="Unassembled WGS sequence"/>
</dbReference>
<dbReference type="RefSeq" id="WP_150418230.1">
    <property type="nucleotide sequence ID" value="NZ_VYRZ01000001.1"/>
</dbReference>
<dbReference type="PANTHER" id="PTHR43297">
    <property type="entry name" value="OLIGOPEPTIDE TRANSPORT ATP-BINDING PROTEIN APPD"/>
    <property type="match status" value="1"/>
</dbReference>
<dbReference type="SUPFAM" id="SSF161098">
    <property type="entry name" value="MetI-like"/>
    <property type="match status" value="1"/>
</dbReference>
<evidence type="ECO:0000259" key="15">
    <source>
        <dbReference type="PROSITE" id="PS50928"/>
    </source>
</evidence>
<dbReference type="OrthoDB" id="3677453at2"/>
<evidence type="ECO:0000313" key="16">
    <source>
        <dbReference type="EMBL" id="KAA9089599.1"/>
    </source>
</evidence>
<dbReference type="GO" id="GO:0005886">
    <property type="term" value="C:plasma membrane"/>
    <property type="evidence" value="ECO:0007669"/>
    <property type="project" value="UniProtKB-SubCell"/>
</dbReference>
<evidence type="ECO:0000256" key="13">
    <source>
        <dbReference type="RuleBase" id="RU363032"/>
    </source>
</evidence>
<comment type="similarity">
    <text evidence="13">Belongs to the binding-protein-dependent transport system permease family.</text>
</comment>
<evidence type="ECO:0000256" key="9">
    <source>
        <dbReference type="ARBA" id="ARBA00022840"/>
    </source>
</evidence>
<keyword evidence="11 13" id="KW-1133">Transmembrane helix</keyword>
<keyword evidence="4 13" id="KW-0813">Transport</keyword>
<dbReference type="Pfam" id="PF12911">
    <property type="entry name" value="OppC_N"/>
    <property type="match status" value="1"/>
</dbReference>
<comment type="similarity">
    <text evidence="3">Belongs to the ABC transporter superfamily.</text>
</comment>
<evidence type="ECO:0000256" key="12">
    <source>
        <dbReference type="ARBA" id="ARBA00023136"/>
    </source>
</evidence>
<keyword evidence="5" id="KW-1003">Cell membrane</keyword>
<comment type="caution">
    <text evidence="16">The sequence shown here is derived from an EMBL/GenBank/DDBJ whole genome shotgun (WGS) entry which is preliminary data.</text>
</comment>
<dbReference type="Pfam" id="PF08352">
    <property type="entry name" value="oligo_HPY"/>
    <property type="match status" value="1"/>
</dbReference>
<dbReference type="Pfam" id="PF00528">
    <property type="entry name" value="BPD_transp_1"/>
    <property type="match status" value="1"/>
</dbReference>
<protein>
    <submittedName>
        <fullName evidence="16">Dipeptide/oligopeptide/nickel ABC transporter permease/ATP-binding protein</fullName>
    </submittedName>
</protein>
<accession>A0A5J5IV90</accession>
<keyword evidence="10" id="KW-1278">Translocase</keyword>
<dbReference type="PROSITE" id="PS50893">
    <property type="entry name" value="ABC_TRANSPORTER_2"/>
    <property type="match status" value="1"/>
</dbReference>
<feature type="transmembrane region" description="Helical" evidence="13">
    <location>
        <begin position="263"/>
        <end position="282"/>
    </location>
</feature>
<dbReference type="AlphaFoldDB" id="A0A5J5IV90"/>
<dbReference type="Gene3D" id="3.40.50.300">
    <property type="entry name" value="P-loop containing nucleotide triphosphate hydrolases"/>
    <property type="match status" value="1"/>
</dbReference>
<sequence>MTAIDVPPVPSSPAVAIAPVRVHLWRRLMRRPLGIVSAAFLALVAVIAVLGPVIAPQDPNYADIRSVLAGPSAAHILGTDGSGRDVLSRLLSATQTSIAAALIAVVVAIVLGVVSGLIAGYYQGWFNAAATWVTELNMALPGIVVLLAARAVLGPSVWISMFIFGILLAPAFFRLVYAAVTAVRGELYVDAARVSGLSDSRIIGRHVLAVVRAPIIIQAAIIAGIAIAIQSGLEFLGLGDVNVPTWGSMLTDGFKNIYKAPVLMIWPSLAIALTCIALTLLANVMRDELERTVTVRRKRRRAVTTATGSVAAVTTSVGTSGGEPITDLDELPVIEGAGVTIHREDARSKTSAKLLTVRDLTVGYDQPDGSHIEVVHGVSLDVRKGEVHGLIGESGSGKTQTAFAVLGLLPRGGRVTGGSISFDGTELADESDRVYGAMRGKRIGYIPQEPMSNLDPSFTIGSQLVEPLRKTLGMSKKDATDRALHLLDRVGIPQPKRTFDAYPFEVSGGMAQRVLIAGAVSTDPDLIIADEPTTALDVTVQAEVLELLRDLQAERHMAMLLVTHNFGVVADLCDRVTVMQNGLFVEQGPVRAIFNDARHPYTQALLDAILDEGPARPALSSKEVGA</sequence>
<dbReference type="InterPro" id="IPR050388">
    <property type="entry name" value="ABC_Ni/Peptide_Import"/>
</dbReference>
<evidence type="ECO:0000259" key="14">
    <source>
        <dbReference type="PROSITE" id="PS50893"/>
    </source>
</evidence>
<evidence type="ECO:0000256" key="4">
    <source>
        <dbReference type="ARBA" id="ARBA00022448"/>
    </source>
</evidence>
<comment type="subcellular location">
    <subcellularLocation>
        <location evidence="13">Cell membrane</location>
        <topology evidence="13">Multi-pass membrane protein</topology>
    </subcellularLocation>
    <subcellularLocation>
        <location evidence="2">Cell membrane</location>
        <topology evidence="2">Peripheral membrane protein</topology>
    </subcellularLocation>
    <subcellularLocation>
        <location evidence="1">Membrane</location>
        <topology evidence="1">Multi-pass membrane protein</topology>
    </subcellularLocation>
</comment>
<evidence type="ECO:0000256" key="6">
    <source>
        <dbReference type="ARBA" id="ARBA00022519"/>
    </source>
</evidence>
<feature type="transmembrane region" description="Helical" evidence="13">
    <location>
        <begin position="98"/>
        <end position="122"/>
    </location>
</feature>
<evidence type="ECO:0000256" key="7">
    <source>
        <dbReference type="ARBA" id="ARBA00022692"/>
    </source>
</evidence>
<evidence type="ECO:0000256" key="8">
    <source>
        <dbReference type="ARBA" id="ARBA00022741"/>
    </source>
</evidence>
<feature type="transmembrane region" description="Helical" evidence="13">
    <location>
        <begin position="129"/>
        <end position="151"/>
    </location>
</feature>
<organism evidence="16 17">
    <name type="scientific">Microbacterium radiodurans</name>
    <dbReference type="NCBI Taxonomy" id="661398"/>
    <lineage>
        <taxon>Bacteria</taxon>
        <taxon>Bacillati</taxon>
        <taxon>Actinomycetota</taxon>
        <taxon>Actinomycetes</taxon>
        <taxon>Micrococcales</taxon>
        <taxon>Microbacteriaceae</taxon>
        <taxon>Microbacterium</taxon>
    </lineage>
</organism>
<dbReference type="InterPro" id="IPR025966">
    <property type="entry name" value="OppC_N"/>
</dbReference>
<dbReference type="EMBL" id="VYRZ01000001">
    <property type="protein sequence ID" value="KAA9089599.1"/>
    <property type="molecule type" value="Genomic_DNA"/>
</dbReference>
<dbReference type="Gene3D" id="1.10.3720.10">
    <property type="entry name" value="MetI-like"/>
    <property type="match status" value="1"/>
</dbReference>
<dbReference type="GO" id="GO:0016887">
    <property type="term" value="F:ATP hydrolysis activity"/>
    <property type="evidence" value="ECO:0007669"/>
    <property type="project" value="InterPro"/>
</dbReference>
<keyword evidence="6" id="KW-0997">Cell inner membrane</keyword>
<name>A0A5J5IV90_9MICO</name>
<keyword evidence="9 16" id="KW-0067">ATP-binding</keyword>
<evidence type="ECO:0000313" key="17">
    <source>
        <dbReference type="Proteomes" id="UP000327039"/>
    </source>
</evidence>
<dbReference type="Pfam" id="PF00005">
    <property type="entry name" value="ABC_tran"/>
    <property type="match status" value="1"/>
</dbReference>
<dbReference type="InterPro" id="IPR003593">
    <property type="entry name" value="AAA+_ATPase"/>
</dbReference>
<dbReference type="FunFam" id="3.40.50.300:FF:000016">
    <property type="entry name" value="Oligopeptide ABC transporter ATP-binding component"/>
    <property type="match status" value="1"/>
</dbReference>
<keyword evidence="17" id="KW-1185">Reference proteome</keyword>
<dbReference type="CDD" id="cd03257">
    <property type="entry name" value="ABC_NikE_OppD_transporters"/>
    <property type="match status" value="1"/>
</dbReference>
<dbReference type="PANTHER" id="PTHR43297:SF14">
    <property type="entry name" value="ATPASE AAA-TYPE CORE DOMAIN-CONTAINING PROTEIN"/>
    <property type="match status" value="1"/>
</dbReference>
<evidence type="ECO:0000256" key="10">
    <source>
        <dbReference type="ARBA" id="ARBA00022967"/>
    </source>
</evidence>
<proteinExistence type="inferred from homology"/>
<dbReference type="SMART" id="SM00382">
    <property type="entry name" value="AAA"/>
    <property type="match status" value="1"/>
</dbReference>
<dbReference type="CDD" id="cd06261">
    <property type="entry name" value="TM_PBP2"/>
    <property type="match status" value="1"/>
</dbReference>
<feature type="transmembrane region" description="Helical" evidence="13">
    <location>
        <begin position="207"/>
        <end position="229"/>
    </location>
</feature>
<dbReference type="GO" id="GO:0005524">
    <property type="term" value="F:ATP binding"/>
    <property type="evidence" value="ECO:0007669"/>
    <property type="project" value="UniProtKB-KW"/>
</dbReference>
<dbReference type="GO" id="GO:0055085">
    <property type="term" value="P:transmembrane transport"/>
    <property type="evidence" value="ECO:0007669"/>
    <property type="project" value="InterPro"/>
</dbReference>
<dbReference type="InterPro" id="IPR003439">
    <property type="entry name" value="ABC_transporter-like_ATP-bd"/>
</dbReference>
<dbReference type="PROSITE" id="PS50928">
    <property type="entry name" value="ABC_TM1"/>
    <property type="match status" value="1"/>
</dbReference>
<dbReference type="GO" id="GO:0015833">
    <property type="term" value="P:peptide transport"/>
    <property type="evidence" value="ECO:0007669"/>
    <property type="project" value="InterPro"/>
</dbReference>
<dbReference type="InterPro" id="IPR035906">
    <property type="entry name" value="MetI-like_sf"/>
</dbReference>
<dbReference type="PROSITE" id="PS00211">
    <property type="entry name" value="ABC_TRANSPORTER_1"/>
    <property type="match status" value="1"/>
</dbReference>